<evidence type="ECO:0000256" key="6">
    <source>
        <dbReference type="ARBA" id="ARBA00022694"/>
    </source>
</evidence>
<evidence type="ECO:0000313" key="17">
    <source>
        <dbReference type="Proteomes" id="UP000054937"/>
    </source>
</evidence>
<keyword evidence="17" id="KW-1185">Reference proteome</keyword>
<keyword evidence="3 13" id="KW-0963">Cytoplasm</keyword>
<dbReference type="GO" id="GO:0032447">
    <property type="term" value="P:protein urmylation"/>
    <property type="evidence" value="ECO:0007669"/>
    <property type="project" value="UniProtKB-UniRule"/>
</dbReference>
<dbReference type="InterPro" id="IPR012675">
    <property type="entry name" value="Beta-grasp_dom_sf"/>
</dbReference>
<dbReference type="PANTHER" id="PTHR10625:SF5">
    <property type="entry name" value="HISTONE DEACETYLASE"/>
    <property type="match status" value="1"/>
</dbReference>
<protein>
    <recommendedName>
        <fullName evidence="13">Ubiquitin-related modifier 1 homolog</fullName>
    </recommendedName>
</protein>
<dbReference type="CDD" id="cd09992">
    <property type="entry name" value="HDAC_classII"/>
    <property type="match status" value="1"/>
</dbReference>
<accession>A0A0V0QSS3</accession>
<dbReference type="SUPFAM" id="SSF52768">
    <property type="entry name" value="Arginase/deacetylase"/>
    <property type="match status" value="1"/>
</dbReference>
<comment type="similarity">
    <text evidence="13 14">Belongs to the URM1 family.</text>
</comment>
<dbReference type="EMBL" id="LDAU01000110">
    <property type="protein sequence ID" value="KRX05072.1"/>
    <property type="molecule type" value="Genomic_DNA"/>
</dbReference>
<keyword evidence="10" id="KW-0805">Transcription regulation</keyword>
<dbReference type="GO" id="GO:0004407">
    <property type="term" value="F:histone deacetylase activity"/>
    <property type="evidence" value="ECO:0007669"/>
    <property type="project" value="TreeGrafter"/>
</dbReference>
<evidence type="ECO:0000256" key="10">
    <source>
        <dbReference type="ARBA" id="ARBA00023015"/>
    </source>
</evidence>
<dbReference type="InterPro" id="IPR023801">
    <property type="entry name" value="His_deacetylse_dom"/>
</dbReference>
<dbReference type="InterPro" id="IPR037138">
    <property type="entry name" value="His_deacetylse_dom_sf"/>
</dbReference>
<evidence type="ECO:0000256" key="11">
    <source>
        <dbReference type="ARBA" id="ARBA00023163"/>
    </source>
</evidence>
<keyword evidence="7 13" id="KW-0833">Ubl conjugation pathway</keyword>
<dbReference type="GO" id="GO:0000118">
    <property type="term" value="C:histone deacetylase complex"/>
    <property type="evidence" value="ECO:0007669"/>
    <property type="project" value="TreeGrafter"/>
</dbReference>
<dbReference type="InterPro" id="IPR000286">
    <property type="entry name" value="HDACs"/>
</dbReference>
<dbReference type="PRINTS" id="PR01270">
    <property type="entry name" value="HDASUPER"/>
</dbReference>
<proteinExistence type="inferred from homology"/>
<comment type="similarity">
    <text evidence="2">Belongs to the histone deacetylase family. HD type 2 subfamily.</text>
</comment>
<dbReference type="GO" id="GO:0016787">
    <property type="term" value="F:hydrolase activity"/>
    <property type="evidence" value="ECO:0007669"/>
    <property type="project" value="UniProtKB-KW"/>
</dbReference>
<organism evidence="16 17">
    <name type="scientific">Pseudocohnilembus persalinus</name>
    <name type="common">Ciliate</name>
    <dbReference type="NCBI Taxonomy" id="266149"/>
    <lineage>
        <taxon>Eukaryota</taxon>
        <taxon>Sar</taxon>
        <taxon>Alveolata</taxon>
        <taxon>Ciliophora</taxon>
        <taxon>Intramacronucleata</taxon>
        <taxon>Oligohymenophorea</taxon>
        <taxon>Scuticociliatia</taxon>
        <taxon>Philasterida</taxon>
        <taxon>Pseudocohnilembidae</taxon>
        <taxon>Pseudocohnilembus</taxon>
    </lineage>
</organism>
<dbReference type="InParanoid" id="A0A0V0QSS3"/>
<dbReference type="CDD" id="cd01764">
    <property type="entry name" value="Ubl_Urm1"/>
    <property type="match status" value="1"/>
</dbReference>
<comment type="subcellular location">
    <subcellularLocation>
        <location evidence="13 14">Cytoplasm</location>
    </subcellularLocation>
    <subcellularLocation>
        <location evidence="1">Nucleus</location>
    </subcellularLocation>
</comment>
<evidence type="ECO:0000259" key="15">
    <source>
        <dbReference type="Pfam" id="PF00850"/>
    </source>
</evidence>
<evidence type="ECO:0000256" key="8">
    <source>
        <dbReference type="ARBA" id="ARBA00022801"/>
    </source>
</evidence>
<keyword evidence="5 13" id="KW-1017">Isopeptide bond</keyword>
<name>A0A0V0QSS3_PSEPJ</name>
<keyword evidence="6 13" id="KW-0819">tRNA processing</keyword>
<keyword evidence="12" id="KW-0539">Nucleus</keyword>
<sequence length="498" mass="57088">MIQEIENDFECIKIDSSTVTGIIYDNDMQKHEDFTDPEHFENPKRIYNILEHLKKQQLLQNQENRLQIVEKVEEINENLITDVYGQEFLEIAKNKFPRAKKDDPELKVSFFDADTYANEHSFKAAKKSAQSNILAVDKIMAQEWINSFCIVRPPGHHSGFHQNRPTGFCYFNNVVIASKYALQKYSKQIKKIVILDWDIHYGDGTASLVENDKNILYISMHQYDKGIFYPHTGKIENMGKDEGLGYNLNLPFDLMDKDQNLIGRMQNQDYAYLFERIVAPIIKDFKPDLTFISSGLDSCQNDLLGDGELDIDGYAYLTKRVNDITNGRVIVNLEGGYNLDEIPFAAEGVLRGLMNEQLPIHNSINNLTQSQVKERCCPSETVLQTAEQCIENFQKYWTCLNTNKTALEIDGGLDECFDKQKEIKIEIQDKETVTAGFLIDYIAKNVIKSKPEFFVLNDELRPGILVLINDADWEIEGTVDAEINDRDKVCFISTLHGG</sequence>
<dbReference type="AlphaFoldDB" id="A0A0V0QSS3"/>
<dbReference type="GO" id="GO:0034227">
    <property type="term" value="P:tRNA thio-modification"/>
    <property type="evidence" value="ECO:0007669"/>
    <property type="project" value="UniProtKB-UniRule"/>
</dbReference>
<evidence type="ECO:0000256" key="7">
    <source>
        <dbReference type="ARBA" id="ARBA00022786"/>
    </source>
</evidence>
<dbReference type="GO" id="GO:0005829">
    <property type="term" value="C:cytosol"/>
    <property type="evidence" value="ECO:0007669"/>
    <property type="project" value="UniProtKB-UniRule"/>
</dbReference>
<gene>
    <name evidence="16" type="ORF">PPERSA_06706</name>
</gene>
<comment type="pathway">
    <text evidence="13 14">tRNA modification; 5-methoxycarbonylmethyl-2-thiouridine-tRNA biosynthesis.</text>
</comment>
<keyword evidence="9" id="KW-0156">Chromatin regulator</keyword>
<evidence type="ECO:0000256" key="12">
    <source>
        <dbReference type="ARBA" id="ARBA00023242"/>
    </source>
</evidence>
<feature type="cross-link" description="Glycyl lysine isopeptide (Gly-Lys) (interchain with K-? in acceptor proteins)" evidence="13">
    <location>
        <position position="498"/>
    </location>
</feature>
<evidence type="ECO:0000256" key="2">
    <source>
        <dbReference type="ARBA" id="ARBA00007738"/>
    </source>
</evidence>
<dbReference type="InterPro" id="IPR015221">
    <property type="entry name" value="Urm1"/>
</dbReference>
<comment type="caution">
    <text evidence="16">The sequence shown here is derived from an EMBL/GenBank/DDBJ whole genome shotgun (WGS) entry which is preliminary data.</text>
</comment>
<dbReference type="Gene3D" id="3.40.800.20">
    <property type="entry name" value="Histone deacetylase domain"/>
    <property type="match status" value="1"/>
</dbReference>
<dbReference type="GO" id="GO:0002098">
    <property type="term" value="P:tRNA wobble uridine modification"/>
    <property type="evidence" value="ECO:0007669"/>
    <property type="project" value="UniProtKB-UniRule"/>
</dbReference>
<keyword evidence="4" id="KW-0678">Repressor</keyword>
<dbReference type="InterPro" id="IPR016155">
    <property type="entry name" value="Mopterin_synth/thiamin_S_b"/>
</dbReference>
<evidence type="ECO:0000256" key="13">
    <source>
        <dbReference type="HAMAP-Rule" id="MF_03048"/>
    </source>
</evidence>
<keyword evidence="11" id="KW-0804">Transcription</keyword>
<comment type="function">
    <text evidence="13">Acts as a sulfur carrier required for 2-thiolation of mcm(5)S(2)U at tRNA wobble positions of cytosolic tRNA(Lys), tRNA(Glu) and tRNA(Gln). Serves as sulfur donor in tRNA 2-thiolation reaction by being thiocarboxylated (-COSH) at its C-terminus by the MOCS3/UBA4 homolog. The sulfur is then transferred to tRNA to form 2-thiolation of mcm(5)S(2)U. Also acts as a ubiquitin-like protein (UBL) that is covalently conjugated via an isopeptide bond to lysine residues of target proteins. The thiocarboxylated form serves as substrate for conjugation and oxidative stress specifically induces the formation of UBL-protein conjugates.</text>
</comment>
<reference evidence="16 17" key="1">
    <citation type="journal article" date="2015" name="Sci. Rep.">
        <title>Genome of the facultative scuticociliatosis pathogen Pseudocohnilembus persalinus provides insight into its virulence through horizontal gene transfer.</title>
        <authorList>
            <person name="Xiong J."/>
            <person name="Wang G."/>
            <person name="Cheng J."/>
            <person name="Tian M."/>
            <person name="Pan X."/>
            <person name="Warren A."/>
            <person name="Jiang C."/>
            <person name="Yuan D."/>
            <person name="Miao W."/>
        </authorList>
    </citation>
    <scope>NUCLEOTIDE SEQUENCE [LARGE SCALE GENOMIC DNA]</scope>
    <source>
        <strain evidence="16">36N120E</strain>
    </source>
</reference>
<dbReference type="Pfam" id="PF09138">
    <property type="entry name" value="Urm1"/>
    <property type="match status" value="1"/>
</dbReference>
<dbReference type="InterPro" id="IPR023696">
    <property type="entry name" value="Ureohydrolase_dom_sf"/>
</dbReference>
<dbReference type="OrthoDB" id="424012at2759"/>
<dbReference type="Pfam" id="PF00850">
    <property type="entry name" value="Hist_deacetyl"/>
    <property type="match status" value="1"/>
</dbReference>
<evidence type="ECO:0000256" key="3">
    <source>
        <dbReference type="ARBA" id="ARBA00022490"/>
    </source>
</evidence>
<dbReference type="HAMAP" id="MF_03048">
    <property type="entry name" value="Urm1"/>
    <property type="match status" value="1"/>
</dbReference>
<dbReference type="Gene3D" id="3.10.20.30">
    <property type="match status" value="1"/>
</dbReference>
<dbReference type="SUPFAM" id="SSF54285">
    <property type="entry name" value="MoaD/ThiS"/>
    <property type="match status" value="1"/>
</dbReference>
<keyword evidence="8" id="KW-0378">Hydrolase</keyword>
<evidence type="ECO:0000256" key="9">
    <source>
        <dbReference type="ARBA" id="ARBA00022853"/>
    </source>
</evidence>
<evidence type="ECO:0000256" key="5">
    <source>
        <dbReference type="ARBA" id="ARBA00022499"/>
    </source>
</evidence>
<dbReference type="GO" id="GO:0040029">
    <property type="term" value="P:epigenetic regulation of gene expression"/>
    <property type="evidence" value="ECO:0007669"/>
    <property type="project" value="TreeGrafter"/>
</dbReference>
<dbReference type="PANTHER" id="PTHR10625">
    <property type="entry name" value="HISTONE DEACETYLASE HDAC1-RELATED"/>
    <property type="match status" value="1"/>
</dbReference>
<feature type="domain" description="Histone deacetylase" evidence="15">
    <location>
        <begin position="39"/>
        <end position="352"/>
    </location>
</feature>
<dbReference type="OMA" id="YSARNDI"/>
<evidence type="ECO:0000256" key="14">
    <source>
        <dbReference type="RuleBase" id="RU361182"/>
    </source>
</evidence>
<feature type="modified residue" description="1-thioglycine" evidence="13">
    <location>
        <position position="498"/>
    </location>
</feature>
<evidence type="ECO:0000313" key="16">
    <source>
        <dbReference type="EMBL" id="KRX05072.1"/>
    </source>
</evidence>
<dbReference type="Proteomes" id="UP000054937">
    <property type="component" value="Unassembled WGS sequence"/>
</dbReference>
<evidence type="ECO:0000256" key="1">
    <source>
        <dbReference type="ARBA" id="ARBA00004123"/>
    </source>
</evidence>
<evidence type="ECO:0000256" key="4">
    <source>
        <dbReference type="ARBA" id="ARBA00022491"/>
    </source>
</evidence>
<dbReference type="UniPathway" id="UPA00988"/>
<comment type="PTM">
    <text evidence="13">C-terminal thiocarboxylation occurs in 2 steps, it is first acyl-adenylated (-COAMP) via the hesA/moeB/thiF part of the MOCS3/UBA4 homolog, then thiocarboxylated (-COSH) via the rhodanese domain of the MOCS3/UBA4 homolog.</text>
</comment>